<evidence type="ECO:0000313" key="2">
    <source>
        <dbReference type="Proteomes" id="UP000245626"/>
    </source>
</evidence>
<protein>
    <submittedName>
        <fullName evidence="1">Uncharacterized protein</fullName>
    </submittedName>
</protein>
<reference evidence="1 2" key="1">
    <citation type="journal article" date="2018" name="Mol. Biol. Evol.">
        <title>Broad Genomic Sampling Reveals a Smut Pathogenic Ancestry of the Fungal Clade Ustilaginomycotina.</title>
        <authorList>
            <person name="Kijpornyongpan T."/>
            <person name="Mondo S.J."/>
            <person name="Barry K."/>
            <person name="Sandor L."/>
            <person name="Lee J."/>
            <person name="Lipzen A."/>
            <person name="Pangilinan J."/>
            <person name="LaButti K."/>
            <person name="Hainaut M."/>
            <person name="Henrissat B."/>
            <person name="Grigoriev I.V."/>
            <person name="Spatafora J.W."/>
            <person name="Aime M.C."/>
        </authorList>
    </citation>
    <scope>NUCLEOTIDE SEQUENCE [LARGE SCALE GENOMIC DNA]</scope>
    <source>
        <strain evidence="1 2">SA 807</strain>
    </source>
</reference>
<keyword evidence="2" id="KW-1185">Reference proteome</keyword>
<proteinExistence type="predicted"/>
<evidence type="ECO:0000313" key="1">
    <source>
        <dbReference type="EMBL" id="PWN51256.1"/>
    </source>
</evidence>
<dbReference type="Proteomes" id="UP000245626">
    <property type="component" value="Unassembled WGS sequence"/>
</dbReference>
<dbReference type="EMBL" id="KZ819858">
    <property type="protein sequence ID" value="PWN51256.1"/>
    <property type="molecule type" value="Genomic_DNA"/>
</dbReference>
<accession>A0ACD0NZQ0</accession>
<gene>
    <name evidence="1" type="ORF">IE53DRAFT_58033</name>
</gene>
<sequence length="162" mass="18010">MRALQNLSSPLPILSYPILSSPSLSFLLLPHPNHSSLSFNLSFPSLTLPYLFFLDRRLSCVELLCWACCAERKEWEHRDGALVHTFVSLNALPIVGMAALFGDTFRPPTPLPSTSPAKSQPTLLFLRLSERPKEKRWGGNKGPTLQHRGSHHAACLVMPQIG</sequence>
<organism evidence="1 2">
    <name type="scientific">Violaceomyces palustris</name>
    <dbReference type="NCBI Taxonomy" id="1673888"/>
    <lineage>
        <taxon>Eukaryota</taxon>
        <taxon>Fungi</taxon>
        <taxon>Dikarya</taxon>
        <taxon>Basidiomycota</taxon>
        <taxon>Ustilaginomycotina</taxon>
        <taxon>Ustilaginomycetes</taxon>
        <taxon>Violaceomycetales</taxon>
        <taxon>Violaceomycetaceae</taxon>
        <taxon>Violaceomyces</taxon>
    </lineage>
</organism>
<name>A0ACD0NZQ0_9BASI</name>